<dbReference type="GO" id="GO:0016491">
    <property type="term" value="F:oxidoreductase activity"/>
    <property type="evidence" value="ECO:0007669"/>
    <property type="project" value="UniProtKB-KW"/>
</dbReference>
<dbReference type="InterPro" id="IPR036188">
    <property type="entry name" value="FAD/NAD-bd_sf"/>
</dbReference>
<accession>A0A941D2F1</accession>
<sequence length="140" mass="15590">MSFGSGGPETERPRDADLARYDALVAQRFPEAPGLAINAYWSGWIGATVDHLPIHGSTSHWGNVHYALGCNGHGIALASYLGEAIAERILGLPRLDLEVFRRWVPNIPTAALRWVAFRAVALPLEQRDKQLDREIPRLRR</sequence>
<dbReference type="EMBL" id="JAGSGD010000001">
    <property type="protein sequence ID" value="MBR7620916.1"/>
    <property type="molecule type" value="Genomic_DNA"/>
</dbReference>
<reference evidence="3" key="1">
    <citation type="submission" date="2021-04" db="EMBL/GenBank/DDBJ databases">
        <title>Draft genome assembly of strain Phenylobacterium sp. 20VBR1 using MiniION and Illumina platforms.</title>
        <authorList>
            <person name="Thomas F.A."/>
            <person name="Krishnan K.P."/>
            <person name="Sinha R.K."/>
        </authorList>
    </citation>
    <scope>NUCLEOTIDE SEQUENCE</scope>
    <source>
        <strain evidence="3">20VBR1</strain>
    </source>
</reference>
<gene>
    <name evidence="3" type="ORF">JKL49_16085</name>
</gene>
<dbReference type="Pfam" id="PF01266">
    <property type="entry name" value="DAO"/>
    <property type="match status" value="1"/>
</dbReference>
<protein>
    <submittedName>
        <fullName evidence="3">FAD-binding oxidoreductase</fullName>
    </submittedName>
</protein>
<evidence type="ECO:0000313" key="3">
    <source>
        <dbReference type="EMBL" id="MBR7620916.1"/>
    </source>
</evidence>
<keyword evidence="4" id="KW-1185">Reference proteome</keyword>
<dbReference type="SUPFAM" id="SSF51971">
    <property type="entry name" value="Nucleotide-binding domain"/>
    <property type="match status" value="1"/>
</dbReference>
<name>A0A941D2F1_9CAUL</name>
<dbReference type="Gene3D" id="3.30.9.10">
    <property type="entry name" value="D-Amino Acid Oxidase, subunit A, domain 2"/>
    <property type="match status" value="1"/>
</dbReference>
<evidence type="ECO:0000259" key="2">
    <source>
        <dbReference type="Pfam" id="PF01266"/>
    </source>
</evidence>
<dbReference type="InterPro" id="IPR006076">
    <property type="entry name" value="FAD-dep_OxRdtase"/>
</dbReference>
<comment type="caution">
    <text evidence="3">The sequence shown here is derived from an EMBL/GenBank/DDBJ whole genome shotgun (WGS) entry which is preliminary data.</text>
</comment>
<organism evidence="3 4">
    <name type="scientific">Phenylobacterium glaciei</name>
    <dbReference type="NCBI Taxonomy" id="2803784"/>
    <lineage>
        <taxon>Bacteria</taxon>
        <taxon>Pseudomonadati</taxon>
        <taxon>Pseudomonadota</taxon>
        <taxon>Alphaproteobacteria</taxon>
        <taxon>Caulobacterales</taxon>
        <taxon>Caulobacteraceae</taxon>
        <taxon>Phenylobacterium</taxon>
    </lineage>
</organism>
<evidence type="ECO:0000256" key="1">
    <source>
        <dbReference type="ARBA" id="ARBA00023002"/>
    </source>
</evidence>
<keyword evidence="1" id="KW-0560">Oxidoreductase</keyword>
<evidence type="ECO:0000313" key="4">
    <source>
        <dbReference type="Proteomes" id="UP000622580"/>
    </source>
</evidence>
<dbReference type="Proteomes" id="UP000622580">
    <property type="component" value="Unassembled WGS sequence"/>
</dbReference>
<dbReference type="AlphaFoldDB" id="A0A941D2F1"/>
<feature type="domain" description="FAD dependent oxidoreductase" evidence="2">
    <location>
        <begin position="6"/>
        <end position="88"/>
    </location>
</feature>
<proteinExistence type="predicted"/>
<dbReference type="Gene3D" id="3.50.50.60">
    <property type="entry name" value="FAD/NAD(P)-binding domain"/>
    <property type="match status" value="1"/>
</dbReference>